<dbReference type="EMBL" id="JAFIQS010000003">
    <property type="protein sequence ID" value="KAG5170798.1"/>
    <property type="molecule type" value="Genomic_DNA"/>
</dbReference>
<protein>
    <submittedName>
        <fullName evidence="3">Uncharacterized protein</fullName>
    </submittedName>
</protein>
<comment type="caution">
    <text evidence="3">The sequence shown here is derived from an EMBL/GenBank/DDBJ whole genome shotgun (WGS) entry which is preliminary data.</text>
</comment>
<accession>A0A8H7Y1C0</accession>
<keyword evidence="2" id="KW-0472">Membrane</keyword>
<proteinExistence type="predicted"/>
<feature type="transmembrane region" description="Helical" evidence="2">
    <location>
        <begin position="156"/>
        <end position="179"/>
    </location>
</feature>
<feature type="region of interest" description="Disordered" evidence="1">
    <location>
        <begin position="282"/>
        <end position="306"/>
    </location>
</feature>
<feature type="transmembrane region" description="Helical" evidence="2">
    <location>
        <begin position="6"/>
        <end position="23"/>
    </location>
</feature>
<dbReference type="OrthoDB" id="2873242at2759"/>
<reference evidence="3" key="1">
    <citation type="submission" date="2021-02" db="EMBL/GenBank/DDBJ databases">
        <title>Psilocybe cubensis genome.</title>
        <authorList>
            <person name="Mckernan K.J."/>
            <person name="Crawford S."/>
            <person name="Trippe A."/>
            <person name="Kane L.T."/>
            <person name="Mclaughlin S."/>
        </authorList>
    </citation>
    <scope>NUCLEOTIDE SEQUENCE [LARGE SCALE GENOMIC DNA]</scope>
    <source>
        <strain evidence="3">MGC-MH-2018</strain>
    </source>
</reference>
<evidence type="ECO:0000256" key="2">
    <source>
        <dbReference type="SAM" id="Phobius"/>
    </source>
</evidence>
<name>A0A8H7Y1C0_PSICU</name>
<organism evidence="3">
    <name type="scientific">Psilocybe cubensis</name>
    <name type="common">Psychedelic mushroom</name>
    <name type="synonym">Stropharia cubensis</name>
    <dbReference type="NCBI Taxonomy" id="181762"/>
    <lineage>
        <taxon>Eukaryota</taxon>
        <taxon>Fungi</taxon>
        <taxon>Dikarya</taxon>
        <taxon>Basidiomycota</taxon>
        <taxon>Agaricomycotina</taxon>
        <taxon>Agaricomycetes</taxon>
        <taxon>Agaricomycetidae</taxon>
        <taxon>Agaricales</taxon>
        <taxon>Agaricineae</taxon>
        <taxon>Strophariaceae</taxon>
        <taxon>Psilocybe</taxon>
    </lineage>
</organism>
<keyword evidence="2" id="KW-1133">Transmembrane helix</keyword>
<sequence>MNKSISLGIYTAVYGITVYIYLSKASSDVGHHRKIVLGGISALYWLTFLNSASMWNSLTWSLVLNGGNKNSMFWSSLLVPLWISALSSVIENIIFVISDALLIWRCYHVWGQSVRMIAVPLLLLFAELVLAFAATVLNILSTDLTNGKNMTLDDNILVALFFVSLATTSCATFLIGWRIYTASGHIGRSKYTHIITTIIESSAVYSLVLLVLAIHTVTRFSREIESPWFEMSAYTSLALNFVPGFAPTVMVLRLAIANTAKADFSSTITHICGIDSDGSQFQAESASASPESRTSAESGSMVDELNGDEDQGAIIDLIAESRREDLDSPISDYDHLLGIEFVVGQALAHHY</sequence>
<feature type="compositionally biased region" description="Polar residues" evidence="1">
    <location>
        <begin position="282"/>
        <end position="298"/>
    </location>
</feature>
<dbReference type="AlphaFoldDB" id="A0A8H7Y1C0"/>
<keyword evidence="2" id="KW-0812">Transmembrane</keyword>
<feature type="transmembrane region" description="Helical" evidence="2">
    <location>
        <begin position="234"/>
        <end position="256"/>
    </location>
</feature>
<evidence type="ECO:0000256" key="1">
    <source>
        <dbReference type="SAM" id="MobiDB-lite"/>
    </source>
</evidence>
<feature type="transmembrane region" description="Helical" evidence="2">
    <location>
        <begin position="35"/>
        <end position="58"/>
    </location>
</feature>
<gene>
    <name evidence="3" type="ORF">JR316_002871</name>
</gene>
<feature type="transmembrane region" description="Helical" evidence="2">
    <location>
        <begin position="78"/>
        <end position="104"/>
    </location>
</feature>
<feature type="transmembrane region" description="Helical" evidence="2">
    <location>
        <begin position="116"/>
        <end position="136"/>
    </location>
</feature>
<evidence type="ECO:0000313" key="3">
    <source>
        <dbReference type="EMBL" id="KAG5170798.1"/>
    </source>
</evidence>
<feature type="transmembrane region" description="Helical" evidence="2">
    <location>
        <begin position="191"/>
        <end position="214"/>
    </location>
</feature>